<dbReference type="EMBL" id="NHOC01000005">
    <property type="protein sequence ID" value="OUM20721.1"/>
    <property type="molecule type" value="Genomic_DNA"/>
</dbReference>
<evidence type="ECO:0000313" key="1">
    <source>
        <dbReference type="EMBL" id="OUM20721.1"/>
    </source>
</evidence>
<protein>
    <submittedName>
        <fullName evidence="1">Uncharacterized protein</fullName>
    </submittedName>
</protein>
<keyword evidence="2" id="KW-1185">Reference proteome</keyword>
<proteinExistence type="predicted"/>
<dbReference type="AlphaFoldDB" id="A0A252F4Q4"/>
<reference evidence="1 2" key="1">
    <citation type="submission" date="2017-05" db="EMBL/GenBank/DDBJ databases">
        <title>Butyricicoccus porcorum sp. nov. a butyrate-producing bacterium from the swine intestinal tract.</title>
        <authorList>
            <person name="Trachsel J."/>
            <person name="Humphrey S."/>
            <person name="Allen H.K."/>
        </authorList>
    </citation>
    <scope>NUCLEOTIDE SEQUENCE [LARGE SCALE GENOMIC DNA]</scope>
    <source>
        <strain evidence="1">BB10</strain>
    </source>
</reference>
<dbReference type="RefSeq" id="WP_087019529.1">
    <property type="nucleotide sequence ID" value="NZ_CP178353.1"/>
</dbReference>
<comment type="caution">
    <text evidence="1">The sequence shown here is derived from an EMBL/GenBank/DDBJ whole genome shotgun (WGS) entry which is preliminary data.</text>
</comment>
<sequence>MTGYSVPCGVHATDNDHFKLAELRVSDAYIPQFITGLRALLTGDIEVLRLCDAKQMAVIRGSGGTTFTLLFENGSSAYLCEENLYEMEGFALARMFENKKPGTCLTLQLNGEDDLQLSLGLWVGDKKYN</sequence>
<accession>A0A252F4Q4</accession>
<organism evidence="1 2">
    <name type="scientific">Butyricicoccus porcorum</name>
    <dbReference type="NCBI Taxonomy" id="1945634"/>
    <lineage>
        <taxon>Bacteria</taxon>
        <taxon>Bacillati</taxon>
        <taxon>Bacillota</taxon>
        <taxon>Clostridia</taxon>
        <taxon>Eubacteriales</taxon>
        <taxon>Butyricicoccaceae</taxon>
        <taxon>Butyricicoccus</taxon>
    </lineage>
</organism>
<gene>
    <name evidence="1" type="ORF">CBW42_07810</name>
</gene>
<dbReference type="Proteomes" id="UP000194903">
    <property type="component" value="Unassembled WGS sequence"/>
</dbReference>
<name>A0A252F4Q4_9FIRM</name>
<evidence type="ECO:0000313" key="2">
    <source>
        <dbReference type="Proteomes" id="UP000194903"/>
    </source>
</evidence>